<protein>
    <recommendedName>
        <fullName evidence="6">RING-type domain-containing protein</fullName>
    </recommendedName>
</protein>
<sequence length="854" mass="95060">MPVATNTTQENNTLSTTNSDSSTFTSSGQSCSPRCSVELNNKNYLYESFDDDHGAAVIFPPSSRSPSAIVIQIPQNRSSHVAGVVPQPQTSRLSPLSDPRECGRRRLVAAESLSDPGCLSPPVGSAAGLSESPTRKRQRTSSCNEPTSCQYTNRSSNLSLDEDRLKHTVSALKKRVINVQPTADHRDIDRYTVIDRMEHQIVASQSEPEIGEEDMSSSLSDVMRGNNDEHFASYDFMYDKDHDSHSAYSHTHHRDYPPLPLPGQDEDLGRSSVNDVVRSLLNEECLDQDSDYQEDNYVDDLLESARRDDMCLDGPVLEREVPLNQEHTHEAMHTTRALHTGGGHHHVTESDPHLPRHGDTRHQAHRHPQAGQPPHNALSTRVESSQQRPVVMQYASALSVPVTMPSVSFPVYNNSRASVPCPIPPRVVAFPTQSTPVLTTCTCPQPHIHQHVSPTNYQPIYPSSGLSHNHIPISRQAHQAHLASTPRQANHMERSYPPHHMPAAISSLGRSQRANMYPLPTLTQTHHSSSMMQPPQQLMFSSHRGNIHTVRTGAVPVPTTHQHGVPRSHASMGPTQFGRANSMLSYGYAMGNNSDFTASQYLSNRRQVQPIHYHRHTLNPTQSEMARSRPESLNNNQSLVAPSMPQAVPNRPMPMPTAVMPAVHPVYHDYTAIDPIATQSTHAAASNPSLHPLVLPHWNMAHMIPPMPQFVAYQLPAVPGFMINPLMAYHSFVPVIDDTEPSNYEALLRLAEELGEAKPQGLSKVKIEQLSSYRFKPGTQTNEQPICVVCMCEWEAKQLLRVLPCKHEFHAKCVDRWLKRNRTCPICRGDAGQRPRTTNNPSRTSSTTRRTTVR</sequence>
<gene>
    <name evidence="7" type="ORF">CVLEPA_LOCUS11663</name>
</gene>
<feature type="region of interest" description="Disordered" evidence="5">
    <location>
        <begin position="829"/>
        <end position="854"/>
    </location>
</feature>
<dbReference type="InterPro" id="IPR013083">
    <property type="entry name" value="Znf_RING/FYVE/PHD"/>
</dbReference>
<reference evidence="7 8" key="1">
    <citation type="submission" date="2024-02" db="EMBL/GenBank/DDBJ databases">
        <authorList>
            <person name="Daric V."/>
            <person name="Darras S."/>
        </authorList>
    </citation>
    <scope>NUCLEOTIDE SEQUENCE [LARGE SCALE GENOMIC DNA]</scope>
</reference>
<dbReference type="EMBL" id="CAWYQH010000079">
    <property type="protein sequence ID" value="CAK8681464.1"/>
    <property type="molecule type" value="Genomic_DNA"/>
</dbReference>
<feature type="compositionally biased region" description="Low complexity" evidence="5">
    <location>
        <begin position="834"/>
        <end position="854"/>
    </location>
</feature>
<keyword evidence="2 4" id="KW-0863">Zinc-finger</keyword>
<feature type="region of interest" description="Disordered" evidence="5">
    <location>
        <begin position="80"/>
        <end position="100"/>
    </location>
</feature>
<evidence type="ECO:0000256" key="5">
    <source>
        <dbReference type="SAM" id="MobiDB-lite"/>
    </source>
</evidence>
<evidence type="ECO:0000256" key="2">
    <source>
        <dbReference type="ARBA" id="ARBA00022771"/>
    </source>
</evidence>
<evidence type="ECO:0000256" key="4">
    <source>
        <dbReference type="PROSITE-ProRule" id="PRU00175"/>
    </source>
</evidence>
<keyword evidence="1" id="KW-0479">Metal-binding</keyword>
<feature type="region of interest" description="Disordered" evidence="5">
    <location>
        <begin position="113"/>
        <end position="155"/>
    </location>
</feature>
<dbReference type="Pfam" id="PF13639">
    <property type="entry name" value="zf-RING_2"/>
    <property type="match status" value="1"/>
</dbReference>
<name>A0ABP0FP92_CLALP</name>
<dbReference type="Gene3D" id="3.30.40.10">
    <property type="entry name" value="Zinc/RING finger domain, C3HC4 (zinc finger)"/>
    <property type="match status" value="1"/>
</dbReference>
<feature type="compositionally biased region" description="Basic and acidic residues" evidence="5">
    <location>
        <begin position="346"/>
        <end position="362"/>
    </location>
</feature>
<accession>A0ABP0FP92</accession>
<feature type="compositionally biased region" description="Polar residues" evidence="5">
    <location>
        <begin position="377"/>
        <end position="386"/>
    </location>
</feature>
<keyword evidence="3" id="KW-0862">Zinc</keyword>
<keyword evidence="8" id="KW-1185">Reference proteome</keyword>
<dbReference type="Proteomes" id="UP001642483">
    <property type="component" value="Unassembled WGS sequence"/>
</dbReference>
<feature type="compositionally biased region" description="Low complexity" evidence="5">
    <location>
        <begin position="13"/>
        <end position="32"/>
    </location>
</feature>
<dbReference type="PANTHER" id="PTHR46171">
    <property type="entry name" value="GH10160P"/>
    <property type="match status" value="1"/>
</dbReference>
<organism evidence="7 8">
    <name type="scientific">Clavelina lepadiformis</name>
    <name type="common">Light-bulb sea squirt</name>
    <name type="synonym">Ascidia lepadiformis</name>
    <dbReference type="NCBI Taxonomy" id="159417"/>
    <lineage>
        <taxon>Eukaryota</taxon>
        <taxon>Metazoa</taxon>
        <taxon>Chordata</taxon>
        <taxon>Tunicata</taxon>
        <taxon>Ascidiacea</taxon>
        <taxon>Aplousobranchia</taxon>
        <taxon>Clavelinidae</taxon>
        <taxon>Clavelina</taxon>
    </lineage>
</organism>
<evidence type="ECO:0000256" key="1">
    <source>
        <dbReference type="ARBA" id="ARBA00022723"/>
    </source>
</evidence>
<dbReference type="InterPro" id="IPR001841">
    <property type="entry name" value="Znf_RING"/>
</dbReference>
<dbReference type="CDD" id="cd16472">
    <property type="entry name" value="RING-H2_RNF38-like"/>
    <property type="match status" value="1"/>
</dbReference>
<feature type="region of interest" description="Disordered" evidence="5">
    <location>
        <begin position="1"/>
        <end position="32"/>
    </location>
</feature>
<evidence type="ECO:0000256" key="3">
    <source>
        <dbReference type="ARBA" id="ARBA00022833"/>
    </source>
</evidence>
<feature type="domain" description="RING-type" evidence="6">
    <location>
        <begin position="787"/>
        <end position="828"/>
    </location>
</feature>
<evidence type="ECO:0000313" key="7">
    <source>
        <dbReference type="EMBL" id="CAK8681464.1"/>
    </source>
</evidence>
<dbReference type="PANTHER" id="PTHR46171:SF3">
    <property type="entry name" value="GH10160P"/>
    <property type="match status" value="1"/>
</dbReference>
<dbReference type="PROSITE" id="PS50089">
    <property type="entry name" value="ZF_RING_2"/>
    <property type="match status" value="1"/>
</dbReference>
<evidence type="ECO:0000313" key="8">
    <source>
        <dbReference type="Proteomes" id="UP001642483"/>
    </source>
</evidence>
<dbReference type="SMART" id="SM00184">
    <property type="entry name" value="RING"/>
    <property type="match status" value="1"/>
</dbReference>
<feature type="compositionally biased region" description="Polar residues" evidence="5">
    <location>
        <begin position="1"/>
        <end position="12"/>
    </location>
</feature>
<proteinExistence type="predicted"/>
<comment type="caution">
    <text evidence="7">The sequence shown here is derived from an EMBL/GenBank/DDBJ whole genome shotgun (WGS) entry which is preliminary data.</text>
</comment>
<feature type="region of interest" description="Disordered" evidence="5">
    <location>
        <begin position="339"/>
        <end position="386"/>
    </location>
</feature>
<dbReference type="SUPFAM" id="SSF57850">
    <property type="entry name" value="RING/U-box"/>
    <property type="match status" value="1"/>
</dbReference>
<feature type="compositionally biased region" description="Polar residues" evidence="5">
    <location>
        <begin position="140"/>
        <end position="155"/>
    </location>
</feature>
<evidence type="ECO:0000259" key="6">
    <source>
        <dbReference type="PROSITE" id="PS50089"/>
    </source>
</evidence>